<dbReference type="EMBL" id="CP029347">
    <property type="protein sequence ID" value="AWL11860.1"/>
    <property type="molecule type" value="Genomic_DNA"/>
</dbReference>
<keyword evidence="1" id="KW-1133">Transmembrane helix</keyword>
<proteinExistence type="predicted"/>
<keyword evidence="3" id="KW-1185">Reference proteome</keyword>
<keyword evidence="1" id="KW-0472">Membrane</keyword>
<evidence type="ECO:0000313" key="2">
    <source>
        <dbReference type="EMBL" id="AWL11860.1"/>
    </source>
</evidence>
<name>A0A2S2E3N1_9ALTE</name>
<accession>A0A2S2E3N1</accession>
<feature type="transmembrane region" description="Helical" evidence="1">
    <location>
        <begin position="7"/>
        <end position="29"/>
    </location>
</feature>
<sequence length="126" mass="14566">MAPHTRFLRFLALISYSALLIWVVLWHFVLAPSEMYSPLFLVLMWVLPGLLPLKGIIQGKPYTHAWANFILMIYILHGFTSVYAVSEQWHYATVEILLSLSAFIGCTYYARYRGRELGIGLKKRKS</sequence>
<dbReference type="OrthoDB" id="5569826at2"/>
<gene>
    <name evidence="2" type="ORF">HMF8227_01385</name>
</gene>
<dbReference type="Proteomes" id="UP000245728">
    <property type="component" value="Chromosome"/>
</dbReference>
<feature type="transmembrane region" description="Helical" evidence="1">
    <location>
        <begin position="65"/>
        <end position="85"/>
    </location>
</feature>
<dbReference type="AlphaFoldDB" id="A0A2S2E3N1"/>
<feature type="transmembrane region" description="Helical" evidence="1">
    <location>
        <begin position="35"/>
        <end position="53"/>
    </location>
</feature>
<evidence type="ECO:0000313" key="3">
    <source>
        <dbReference type="Proteomes" id="UP000245728"/>
    </source>
</evidence>
<protein>
    <recommendedName>
        <fullName evidence="4">DUF2069 domain-containing protein</fullName>
    </recommendedName>
</protein>
<evidence type="ECO:0000256" key="1">
    <source>
        <dbReference type="SAM" id="Phobius"/>
    </source>
</evidence>
<keyword evidence="1" id="KW-0812">Transmembrane</keyword>
<evidence type="ECO:0008006" key="4">
    <source>
        <dbReference type="Google" id="ProtNLM"/>
    </source>
</evidence>
<dbReference type="KEGG" id="salh:HMF8227_01385"/>
<organism evidence="2 3">
    <name type="scientific">Saliniradius amylolyticus</name>
    <dbReference type="NCBI Taxonomy" id="2183582"/>
    <lineage>
        <taxon>Bacteria</taxon>
        <taxon>Pseudomonadati</taxon>
        <taxon>Pseudomonadota</taxon>
        <taxon>Gammaproteobacteria</taxon>
        <taxon>Alteromonadales</taxon>
        <taxon>Alteromonadaceae</taxon>
        <taxon>Saliniradius</taxon>
    </lineage>
</organism>
<dbReference type="Pfam" id="PF09842">
    <property type="entry name" value="DUF2069"/>
    <property type="match status" value="1"/>
</dbReference>
<reference evidence="2 3" key="1">
    <citation type="submission" date="2018-05" db="EMBL/GenBank/DDBJ databases">
        <title>Salinimonas sp. HMF8227 Genome sequencing and assembly.</title>
        <authorList>
            <person name="Kang H."/>
            <person name="Kang J."/>
            <person name="Cha I."/>
            <person name="Kim H."/>
            <person name="Joh K."/>
        </authorList>
    </citation>
    <scope>NUCLEOTIDE SEQUENCE [LARGE SCALE GENOMIC DNA]</scope>
    <source>
        <strain evidence="2 3">HMF8227</strain>
    </source>
</reference>
<feature type="transmembrane region" description="Helical" evidence="1">
    <location>
        <begin position="91"/>
        <end position="110"/>
    </location>
</feature>
<dbReference type="RefSeq" id="WP_109339477.1">
    <property type="nucleotide sequence ID" value="NZ_CP029347.1"/>
</dbReference>
<dbReference type="InterPro" id="IPR018643">
    <property type="entry name" value="DUF2069_membrane"/>
</dbReference>